<evidence type="ECO:0000313" key="2">
    <source>
        <dbReference type="Proteomes" id="UP000093807"/>
    </source>
</evidence>
<dbReference type="SUPFAM" id="SSF52833">
    <property type="entry name" value="Thioredoxin-like"/>
    <property type="match status" value="1"/>
</dbReference>
<gene>
    <name evidence="1" type="ORF">FLB_18890</name>
</gene>
<protein>
    <recommendedName>
        <fullName evidence="3">Thioredoxin</fullName>
    </recommendedName>
</protein>
<accession>A0A199XPE7</accession>
<name>A0A199XPE7_9FLAO</name>
<proteinExistence type="predicted"/>
<dbReference type="PATRIC" id="fig|29536.5.peg.1980"/>
<sequence length="205" mass="23193">MKTSIAKALFHSHPYINYRKIVSDLLKEGKSSGNEQSEDLTHYSALNETRMNRLDKTIKIDATVAEQLKGLQNEYTWLVLAEGWCGDAAQILPIINKMALETDKIDLRIVFRDENENLMNQFLTNGGKAIPKLIIIDKATSEVIADWGPRPKGAKDLILNYKKEHGVVDETAKSELQLWYLHDKGLSTQEEILGLILESVETAHF</sequence>
<dbReference type="EMBL" id="JMTM01000053">
    <property type="protein sequence ID" value="OAZ03613.1"/>
    <property type="molecule type" value="Genomic_DNA"/>
</dbReference>
<dbReference type="InterPro" id="IPR036249">
    <property type="entry name" value="Thioredoxin-like_sf"/>
</dbReference>
<evidence type="ECO:0000313" key="1">
    <source>
        <dbReference type="EMBL" id="OAZ03613.1"/>
    </source>
</evidence>
<evidence type="ECO:0008006" key="3">
    <source>
        <dbReference type="Google" id="ProtNLM"/>
    </source>
</evidence>
<dbReference type="Pfam" id="PF14595">
    <property type="entry name" value="Thioredoxin_9"/>
    <property type="match status" value="1"/>
</dbReference>
<dbReference type="AlphaFoldDB" id="A0A199XPE7"/>
<dbReference type="Gene3D" id="3.40.30.10">
    <property type="entry name" value="Glutaredoxin"/>
    <property type="match status" value="1"/>
</dbReference>
<organism evidence="1 2">
    <name type="scientific">Flavobacterium succinicans</name>
    <dbReference type="NCBI Taxonomy" id="29536"/>
    <lineage>
        <taxon>Bacteria</taxon>
        <taxon>Pseudomonadati</taxon>
        <taxon>Bacteroidota</taxon>
        <taxon>Flavobacteriia</taxon>
        <taxon>Flavobacteriales</taxon>
        <taxon>Flavobacteriaceae</taxon>
        <taxon>Flavobacterium</taxon>
    </lineage>
</organism>
<reference evidence="1 2" key="1">
    <citation type="submission" date="2016-06" db="EMBL/GenBank/DDBJ databases">
        <title>Draft genome sequence of Flavobacterium succinicans strain DD5b.</title>
        <authorList>
            <person name="Poehlein A."/>
            <person name="Daniel R."/>
            <person name="Simeonova D.D."/>
        </authorList>
    </citation>
    <scope>NUCLEOTIDE SEQUENCE [LARGE SCALE GENOMIC DNA]</scope>
    <source>
        <strain evidence="1 2">DD5b</strain>
    </source>
</reference>
<dbReference type="Proteomes" id="UP000093807">
    <property type="component" value="Unassembled WGS sequence"/>
</dbReference>
<dbReference type="OrthoDB" id="6120799at2"/>
<dbReference type="RefSeq" id="WP_064715690.1">
    <property type="nucleotide sequence ID" value="NZ_JMTM01000053.1"/>
</dbReference>
<keyword evidence="2" id="KW-1185">Reference proteome</keyword>
<comment type="caution">
    <text evidence="1">The sequence shown here is derived from an EMBL/GenBank/DDBJ whole genome shotgun (WGS) entry which is preliminary data.</text>
</comment>